<evidence type="ECO:0000313" key="1">
    <source>
        <dbReference type="EMBL" id="KAI4316332.1"/>
    </source>
</evidence>
<gene>
    <name evidence="1" type="ORF">L6164_024320</name>
</gene>
<dbReference type="Proteomes" id="UP000828941">
    <property type="component" value="Chromosome 10"/>
</dbReference>
<name>A0ACB9LX79_BAUVA</name>
<organism evidence="1 2">
    <name type="scientific">Bauhinia variegata</name>
    <name type="common">Purple orchid tree</name>
    <name type="synonym">Phanera variegata</name>
    <dbReference type="NCBI Taxonomy" id="167791"/>
    <lineage>
        <taxon>Eukaryota</taxon>
        <taxon>Viridiplantae</taxon>
        <taxon>Streptophyta</taxon>
        <taxon>Embryophyta</taxon>
        <taxon>Tracheophyta</taxon>
        <taxon>Spermatophyta</taxon>
        <taxon>Magnoliopsida</taxon>
        <taxon>eudicotyledons</taxon>
        <taxon>Gunneridae</taxon>
        <taxon>Pentapetalae</taxon>
        <taxon>rosids</taxon>
        <taxon>fabids</taxon>
        <taxon>Fabales</taxon>
        <taxon>Fabaceae</taxon>
        <taxon>Cercidoideae</taxon>
        <taxon>Cercideae</taxon>
        <taxon>Bauhiniinae</taxon>
        <taxon>Bauhinia</taxon>
    </lineage>
</organism>
<dbReference type="EMBL" id="CM039435">
    <property type="protein sequence ID" value="KAI4316332.1"/>
    <property type="molecule type" value="Genomic_DNA"/>
</dbReference>
<proteinExistence type="predicted"/>
<comment type="caution">
    <text evidence="1">The sequence shown here is derived from an EMBL/GenBank/DDBJ whole genome shotgun (WGS) entry which is preliminary data.</text>
</comment>
<keyword evidence="2" id="KW-1185">Reference proteome</keyword>
<reference evidence="1 2" key="1">
    <citation type="journal article" date="2022" name="DNA Res.">
        <title>Chromosomal-level genome assembly of the orchid tree Bauhinia variegata (Leguminosae; Cercidoideae) supports the allotetraploid origin hypothesis of Bauhinia.</title>
        <authorList>
            <person name="Zhong Y."/>
            <person name="Chen Y."/>
            <person name="Zheng D."/>
            <person name="Pang J."/>
            <person name="Liu Y."/>
            <person name="Luo S."/>
            <person name="Meng S."/>
            <person name="Qian L."/>
            <person name="Wei D."/>
            <person name="Dai S."/>
            <person name="Zhou R."/>
        </authorList>
    </citation>
    <scope>NUCLEOTIDE SEQUENCE [LARGE SCALE GENOMIC DNA]</scope>
    <source>
        <strain evidence="1">BV-YZ2020</strain>
    </source>
</reference>
<accession>A0ACB9LX79</accession>
<sequence>MPRPGPRPYECVRRAWHSDRHQPIRGTLIREIFRVVDEIHGSTTKKNREYQEKLPVVVLRAEEIMYSKANSEAEYMDLTTLLERTNDAIDTIIRRDESMETGQYLHPCIEAALCLGCSPRKSSRSQRNSPRCYLNPTIRELPRDSHNEAEGVQSLQSTKSHVSHCPNFVKTTSLNYARQDRWLVTQNDDPTTNVLPFASENVASTSKRQRLENNPSANMFSVYPLYYGNHFQFDDSQNRYSSAPAIMGVVQNHAASNLNVSNQSLQPFKRGNPENPRAIGCDLSLRLGSVSIPAPSQNYQLLEDEERSKFSGPNYTSCTGDGAFGTSDSFSNKQQMFEVECFGVRKRKAGFLSPVKNQQFCLQP</sequence>
<protein>
    <submittedName>
        <fullName evidence="1">Uncharacterized protein</fullName>
    </submittedName>
</protein>
<evidence type="ECO:0000313" key="2">
    <source>
        <dbReference type="Proteomes" id="UP000828941"/>
    </source>
</evidence>